<dbReference type="HOGENOM" id="CLU_098197_2_0_2"/>
<comment type="catalytic activity">
    <reaction evidence="1 8 9">
        <text>[protein]-peptidylproline (omega=180) = [protein]-peptidylproline (omega=0)</text>
        <dbReference type="Rhea" id="RHEA:16237"/>
        <dbReference type="Rhea" id="RHEA-COMP:10747"/>
        <dbReference type="Rhea" id="RHEA-COMP:10748"/>
        <dbReference type="ChEBI" id="CHEBI:83833"/>
        <dbReference type="ChEBI" id="CHEBI:83834"/>
        <dbReference type="EC" id="5.2.1.8"/>
    </reaction>
</comment>
<dbReference type="PANTHER" id="PTHR47861:SF3">
    <property type="entry name" value="FKBP-TYPE PEPTIDYL-PROLYL CIS-TRANS ISOMERASE SLYD"/>
    <property type="match status" value="1"/>
</dbReference>
<name>F8ALM8_METOI</name>
<dbReference type="Proteomes" id="UP000009296">
    <property type="component" value="Chromosome"/>
</dbReference>
<evidence type="ECO:0000256" key="3">
    <source>
        <dbReference type="ARBA" id="ARBA00006577"/>
    </source>
</evidence>
<evidence type="ECO:0000313" key="11">
    <source>
        <dbReference type="EMBL" id="AEH06576.1"/>
    </source>
</evidence>
<dbReference type="InterPro" id="IPR046357">
    <property type="entry name" value="PPIase_dom_sf"/>
</dbReference>
<dbReference type="eggNOG" id="arCOG00981">
    <property type="taxonomic scope" value="Archaea"/>
</dbReference>
<dbReference type="STRING" id="647113.Metok_0596"/>
<evidence type="ECO:0000256" key="1">
    <source>
        <dbReference type="ARBA" id="ARBA00000971"/>
    </source>
</evidence>
<dbReference type="GO" id="GO:0005737">
    <property type="term" value="C:cytoplasm"/>
    <property type="evidence" value="ECO:0007669"/>
    <property type="project" value="UniProtKB-SubCell"/>
</dbReference>
<dbReference type="PROSITE" id="PS50059">
    <property type="entry name" value="FKBP_PPIASE"/>
    <property type="match status" value="1"/>
</dbReference>
<accession>F8ALM8</accession>
<comment type="subcellular location">
    <subcellularLocation>
        <location evidence="2">Cytoplasm</location>
    </subcellularLocation>
</comment>
<proteinExistence type="inferred from homology"/>
<evidence type="ECO:0000256" key="2">
    <source>
        <dbReference type="ARBA" id="ARBA00004496"/>
    </source>
</evidence>
<evidence type="ECO:0000256" key="9">
    <source>
        <dbReference type="RuleBase" id="RU003915"/>
    </source>
</evidence>
<evidence type="ECO:0000313" key="12">
    <source>
        <dbReference type="Proteomes" id="UP000009296"/>
    </source>
</evidence>
<evidence type="ECO:0000259" key="10">
    <source>
        <dbReference type="PROSITE" id="PS50059"/>
    </source>
</evidence>
<gene>
    <name evidence="11" type="ordered locus">Metok_0596</name>
</gene>
<dbReference type="AlphaFoldDB" id="F8ALM8"/>
<dbReference type="GO" id="GO:0042026">
    <property type="term" value="P:protein refolding"/>
    <property type="evidence" value="ECO:0007669"/>
    <property type="project" value="UniProtKB-ARBA"/>
</dbReference>
<dbReference type="KEGG" id="mok:Metok_0596"/>
<dbReference type="GeneID" id="10772732"/>
<feature type="domain" description="PPIase FKBP-type" evidence="10">
    <location>
        <begin position="42"/>
        <end position="143"/>
    </location>
</feature>
<dbReference type="Pfam" id="PF22199">
    <property type="entry name" value="FKBP26_IF"/>
    <property type="match status" value="1"/>
</dbReference>
<reference evidence="11" key="1">
    <citation type="submission" date="2011-05" db="EMBL/GenBank/DDBJ databases">
        <title>Complete sequence of chromosome of Methanothermococcus okinawensis IH1.</title>
        <authorList>
            <consortium name="US DOE Joint Genome Institute"/>
            <person name="Lucas S."/>
            <person name="Han J."/>
            <person name="Lapidus A."/>
            <person name="Cheng J.-F."/>
            <person name="Goodwin L."/>
            <person name="Pitluck S."/>
            <person name="Peters L."/>
            <person name="Mikhailova N."/>
            <person name="Held B."/>
            <person name="Han C."/>
            <person name="Tapia R."/>
            <person name="Land M."/>
            <person name="Hauser L."/>
            <person name="Kyrpides N."/>
            <person name="Ivanova N."/>
            <person name="Pagani I."/>
            <person name="Sieprawska-Lupa M."/>
            <person name="Takai K."/>
            <person name="Miyazaki J."/>
            <person name="Whitman W."/>
            <person name="Woyke T."/>
        </authorList>
    </citation>
    <scope>NUCLEOTIDE SEQUENCE</scope>
    <source>
        <strain evidence="11">IH1</strain>
    </source>
</reference>
<evidence type="ECO:0000256" key="5">
    <source>
        <dbReference type="ARBA" id="ARBA00023110"/>
    </source>
</evidence>
<dbReference type="SUPFAM" id="SSF54534">
    <property type="entry name" value="FKBP-like"/>
    <property type="match status" value="1"/>
</dbReference>
<dbReference type="PROSITE" id="PS51257">
    <property type="entry name" value="PROKAR_LIPOPROTEIN"/>
    <property type="match status" value="1"/>
</dbReference>
<keyword evidence="7 8" id="KW-0413">Isomerase</keyword>
<keyword evidence="12" id="KW-1185">Reference proteome</keyword>
<evidence type="ECO:0000256" key="8">
    <source>
        <dbReference type="PROSITE-ProRule" id="PRU00277"/>
    </source>
</evidence>
<dbReference type="GO" id="GO:0003755">
    <property type="term" value="F:peptidyl-prolyl cis-trans isomerase activity"/>
    <property type="evidence" value="ECO:0007669"/>
    <property type="project" value="UniProtKB-UniRule"/>
</dbReference>
<keyword evidence="4" id="KW-0963">Cytoplasm</keyword>
<organism evidence="11 12">
    <name type="scientific">Methanothermococcus okinawensis (strain DSM 14208 / JCM 11175 / IH1)</name>
    <dbReference type="NCBI Taxonomy" id="647113"/>
    <lineage>
        <taxon>Archaea</taxon>
        <taxon>Methanobacteriati</taxon>
        <taxon>Methanobacteriota</taxon>
        <taxon>Methanomada group</taxon>
        <taxon>Methanococci</taxon>
        <taxon>Methanococcales</taxon>
        <taxon>Methanococcaceae</taxon>
        <taxon>Methanothermococcus</taxon>
    </lineage>
</organism>
<keyword evidence="5 8" id="KW-0697">Rotamase</keyword>
<dbReference type="Gene3D" id="3.10.50.40">
    <property type="match status" value="1"/>
</dbReference>
<keyword evidence="6" id="KW-0143">Chaperone</keyword>
<protein>
    <recommendedName>
        <fullName evidence="9">Peptidyl-prolyl cis-trans isomerase</fullName>
        <ecNumber evidence="9">5.2.1.8</ecNumber>
    </recommendedName>
</protein>
<dbReference type="EMBL" id="CP002792">
    <property type="protein sequence ID" value="AEH06576.1"/>
    <property type="molecule type" value="Genomic_DNA"/>
</dbReference>
<dbReference type="InterPro" id="IPR054016">
    <property type="entry name" value="FKBP26_IF"/>
</dbReference>
<evidence type="ECO:0000256" key="6">
    <source>
        <dbReference type="ARBA" id="ARBA00023186"/>
    </source>
</evidence>
<dbReference type="Pfam" id="PF00254">
    <property type="entry name" value="FKBP_C"/>
    <property type="match status" value="1"/>
</dbReference>
<dbReference type="InterPro" id="IPR001179">
    <property type="entry name" value="PPIase_FKBP_dom"/>
</dbReference>
<sequence>MKLRLCTFTKLSIIFGSLIILSTALSGCVSSSNTSSMVVKNGTTVSVDYIGKFENGTVFDTSIKSVAIKNGIYNPNRDYKPLNFTVGDGRLIKGFENAVIGMHVGENKTVTIPPEDAYGLRNDKLIIPVPTEAFKKANITPIVGKYIYVRGAPAKIIKVNDTHVVLDFNSPMAGKTLIFTIKVVSIEK</sequence>
<evidence type="ECO:0000256" key="7">
    <source>
        <dbReference type="ARBA" id="ARBA00023235"/>
    </source>
</evidence>
<dbReference type="EC" id="5.2.1.8" evidence="9"/>
<evidence type="ECO:0000256" key="4">
    <source>
        <dbReference type="ARBA" id="ARBA00022490"/>
    </source>
</evidence>
<dbReference type="RefSeq" id="WP_013866762.1">
    <property type="nucleotide sequence ID" value="NC_015636.1"/>
</dbReference>
<comment type="similarity">
    <text evidence="3 9">Belongs to the FKBP-type PPIase family.</text>
</comment>
<dbReference type="PANTHER" id="PTHR47861">
    <property type="entry name" value="FKBP-TYPE PEPTIDYL-PROLYL CIS-TRANS ISOMERASE SLYD"/>
    <property type="match status" value="1"/>
</dbReference>